<evidence type="ECO:0000256" key="1">
    <source>
        <dbReference type="ARBA" id="ARBA00004173"/>
    </source>
</evidence>
<dbReference type="Gene3D" id="3.30.70.60">
    <property type="match status" value="1"/>
</dbReference>
<dbReference type="GO" id="GO:0005763">
    <property type="term" value="C:mitochondrial small ribosomal subunit"/>
    <property type="evidence" value="ECO:0007669"/>
    <property type="project" value="TreeGrafter"/>
</dbReference>
<evidence type="ECO:0000256" key="5">
    <source>
        <dbReference type="ARBA" id="ARBA00023274"/>
    </source>
</evidence>
<sequence>MLYELVAVVRSGSVSEVKEIALTAGQIILRNGGVIRGIANWGDFLLPRPVTVSQQKHKTGHHFVMRYDASSKAHLEMRNTINLDPRIVRTAHVKVGNNKLETMAKYGAIKWDIRDA</sequence>
<evidence type="ECO:0000256" key="4">
    <source>
        <dbReference type="ARBA" id="ARBA00023128"/>
    </source>
</evidence>
<comment type="function">
    <text evidence="7">Component of the mitochondrial ribosome (mitoribosome), a dedicated translation machinery responsible for the synthesis of mitochondrial genome-encoded proteins, including at least some of the essential transmembrane subunits of the mitochondrial respiratory chain. The mitoribosomes are attached to the mitochondrial inner membrane and translation products are cotranslationally integrated into the membrane.</text>
</comment>
<dbReference type="GO" id="GO:0070181">
    <property type="term" value="F:small ribosomal subunit rRNA binding"/>
    <property type="evidence" value="ECO:0007669"/>
    <property type="project" value="TreeGrafter"/>
</dbReference>
<dbReference type="InterPro" id="IPR014717">
    <property type="entry name" value="Transl_elong_EF1B/ribsomal_bS6"/>
</dbReference>
<organism evidence="8 9">
    <name type="scientific">Plectosphaerella cucumerina</name>
    <dbReference type="NCBI Taxonomy" id="40658"/>
    <lineage>
        <taxon>Eukaryota</taxon>
        <taxon>Fungi</taxon>
        <taxon>Dikarya</taxon>
        <taxon>Ascomycota</taxon>
        <taxon>Pezizomycotina</taxon>
        <taxon>Sordariomycetes</taxon>
        <taxon>Hypocreomycetidae</taxon>
        <taxon>Glomerellales</taxon>
        <taxon>Plectosphaerellaceae</taxon>
        <taxon>Plectosphaerella</taxon>
    </lineage>
</organism>
<dbReference type="InterPro" id="IPR000529">
    <property type="entry name" value="Ribosomal_bS6"/>
</dbReference>
<dbReference type="OrthoDB" id="10259681at2759"/>
<dbReference type="CDD" id="cd15465">
    <property type="entry name" value="bS6_mito"/>
    <property type="match status" value="1"/>
</dbReference>
<evidence type="ECO:0000313" key="8">
    <source>
        <dbReference type="EMBL" id="KAH7361482.1"/>
    </source>
</evidence>
<evidence type="ECO:0000256" key="6">
    <source>
        <dbReference type="ARBA" id="ARBA00035170"/>
    </source>
</evidence>
<dbReference type="PANTHER" id="PTHR21011">
    <property type="entry name" value="MITOCHONDRIAL 28S RIBOSOMAL PROTEIN S6"/>
    <property type="match status" value="1"/>
</dbReference>
<accession>A0A8K0X2C8</accession>
<evidence type="ECO:0000256" key="3">
    <source>
        <dbReference type="ARBA" id="ARBA00022980"/>
    </source>
</evidence>
<comment type="subcellular location">
    <subcellularLocation>
        <location evidence="1">Mitochondrion</location>
    </subcellularLocation>
</comment>
<dbReference type="InterPro" id="IPR035980">
    <property type="entry name" value="Ribosomal_bS6_sf"/>
</dbReference>
<dbReference type="GO" id="GO:0003735">
    <property type="term" value="F:structural constituent of ribosome"/>
    <property type="evidence" value="ECO:0007669"/>
    <property type="project" value="InterPro"/>
</dbReference>
<name>A0A8K0X2C8_9PEZI</name>
<keyword evidence="4" id="KW-0496">Mitochondrion</keyword>
<dbReference type="Proteomes" id="UP000813385">
    <property type="component" value="Unassembled WGS sequence"/>
</dbReference>
<comment type="similarity">
    <text evidence="2">Belongs to the bacterial ribosomal protein bS6 family.</text>
</comment>
<dbReference type="SUPFAM" id="SSF54995">
    <property type="entry name" value="Ribosomal protein S6"/>
    <property type="match status" value="1"/>
</dbReference>
<dbReference type="AlphaFoldDB" id="A0A8K0X2C8"/>
<keyword evidence="3 8" id="KW-0689">Ribosomal protein</keyword>
<keyword evidence="9" id="KW-1185">Reference proteome</keyword>
<keyword evidence="5" id="KW-0687">Ribonucleoprotein</keyword>
<dbReference type="PANTHER" id="PTHR21011:SF1">
    <property type="entry name" value="SMALL RIBOSOMAL SUBUNIT PROTEIN BS6M"/>
    <property type="match status" value="1"/>
</dbReference>
<protein>
    <recommendedName>
        <fullName evidence="6">Small ribosomal subunit protein bS6m</fullName>
    </recommendedName>
</protein>
<dbReference type="NCBIfam" id="TIGR00166">
    <property type="entry name" value="S6"/>
    <property type="match status" value="1"/>
</dbReference>
<evidence type="ECO:0000313" key="9">
    <source>
        <dbReference type="Proteomes" id="UP000813385"/>
    </source>
</evidence>
<comment type="caution">
    <text evidence="8">The sequence shown here is derived from an EMBL/GenBank/DDBJ whole genome shotgun (WGS) entry which is preliminary data.</text>
</comment>
<dbReference type="FunFam" id="3.30.70.60:FF:000007">
    <property type="entry name" value="37S ribosomal protein Mrp17"/>
    <property type="match status" value="1"/>
</dbReference>
<evidence type="ECO:0000256" key="7">
    <source>
        <dbReference type="ARBA" id="ARBA00037226"/>
    </source>
</evidence>
<evidence type="ECO:0000256" key="2">
    <source>
        <dbReference type="ARBA" id="ARBA00009512"/>
    </source>
</evidence>
<gene>
    <name evidence="8" type="ORF">B0T11DRAFT_279031</name>
</gene>
<dbReference type="EMBL" id="JAGPXD010000003">
    <property type="protein sequence ID" value="KAH7361482.1"/>
    <property type="molecule type" value="Genomic_DNA"/>
</dbReference>
<dbReference type="GO" id="GO:0006412">
    <property type="term" value="P:translation"/>
    <property type="evidence" value="ECO:0007669"/>
    <property type="project" value="InterPro"/>
</dbReference>
<reference evidence="8" key="1">
    <citation type="journal article" date="2021" name="Nat. Commun.">
        <title>Genetic determinants of endophytism in the Arabidopsis root mycobiome.</title>
        <authorList>
            <person name="Mesny F."/>
            <person name="Miyauchi S."/>
            <person name="Thiergart T."/>
            <person name="Pickel B."/>
            <person name="Atanasova L."/>
            <person name="Karlsson M."/>
            <person name="Huettel B."/>
            <person name="Barry K.W."/>
            <person name="Haridas S."/>
            <person name="Chen C."/>
            <person name="Bauer D."/>
            <person name="Andreopoulos W."/>
            <person name="Pangilinan J."/>
            <person name="LaButti K."/>
            <person name="Riley R."/>
            <person name="Lipzen A."/>
            <person name="Clum A."/>
            <person name="Drula E."/>
            <person name="Henrissat B."/>
            <person name="Kohler A."/>
            <person name="Grigoriev I.V."/>
            <person name="Martin F.M."/>
            <person name="Hacquard S."/>
        </authorList>
    </citation>
    <scope>NUCLEOTIDE SEQUENCE</scope>
    <source>
        <strain evidence="8">MPI-CAGE-AT-0016</strain>
    </source>
</reference>
<dbReference type="Pfam" id="PF01250">
    <property type="entry name" value="Ribosomal_S6"/>
    <property type="match status" value="1"/>
</dbReference>
<proteinExistence type="inferred from homology"/>